<dbReference type="Proteomes" id="UP000190774">
    <property type="component" value="Unassembled WGS sequence"/>
</dbReference>
<proteinExistence type="predicted"/>
<name>A0A1T4X843_9BACT</name>
<evidence type="ECO:0000313" key="2">
    <source>
        <dbReference type="Proteomes" id="UP000190774"/>
    </source>
</evidence>
<dbReference type="AlphaFoldDB" id="A0A1T4X843"/>
<dbReference type="EMBL" id="FUYE01000003">
    <property type="protein sequence ID" value="SKA85773.1"/>
    <property type="molecule type" value="Genomic_DNA"/>
</dbReference>
<dbReference type="RefSeq" id="WP_078812405.1">
    <property type="nucleotide sequence ID" value="NZ_FUYE01000003.1"/>
</dbReference>
<evidence type="ECO:0000313" key="1">
    <source>
        <dbReference type="EMBL" id="SKA85773.1"/>
    </source>
</evidence>
<protein>
    <recommendedName>
        <fullName evidence="3">DUF2971 domain-containing protein</fullName>
    </recommendedName>
</protein>
<reference evidence="2" key="1">
    <citation type="submission" date="2017-02" db="EMBL/GenBank/DDBJ databases">
        <authorList>
            <person name="Varghese N."/>
            <person name="Submissions S."/>
        </authorList>
    </citation>
    <scope>NUCLEOTIDE SEQUENCE [LARGE SCALE GENOMIC DNA]</scope>
    <source>
        <strain evidence="2">ATCC 700200</strain>
    </source>
</reference>
<keyword evidence="2" id="KW-1185">Reference proteome</keyword>
<evidence type="ECO:0008006" key="3">
    <source>
        <dbReference type="Google" id="ProtNLM"/>
    </source>
</evidence>
<gene>
    <name evidence="1" type="ORF">SAMN02745166_01203</name>
</gene>
<dbReference type="Pfam" id="PF11185">
    <property type="entry name" value="DUF2971"/>
    <property type="match status" value="1"/>
</dbReference>
<dbReference type="OrthoDB" id="8548541at2"/>
<dbReference type="InterPro" id="IPR021352">
    <property type="entry name" value="DUF2971"/>
</dbReference>
<sequence length="258" mass="29556">MSTKNTTSRPPSNNFLNWDDQSKIDAPIYRFMPFARLREMATGKKNCLVRTKLWDDPFENFLFSATALDEHGNRIGFGMRDDLYGQCWTDAEETDAMWRIYSHEKDGVRVRCTPRKLLSGLYKSEGKFRDISCFIGKVSYHSEDAIRASITDPKFVNAAAFDTSGVNQCKTLLLKRLAFSHESEVRLIYLSPNKRSSAEDRFFYPLDPLLLFDEIVLDPRLEDSAVAAHRADLATLGFNCTVRQSDLYRIPNLVARLS</sequence>
<accession>A0A1T4X843</accession>
<organism evidence="1 2">
    <name type="scientific">Prosthecobacter debontii</name>
    <dbReference type="NCBI Taxonomy" id="48467"/>
    <lineage>
        <taxon>Bacteria</taxon>
        <taxon>Pseudomonadati</taxon>
        <taxon>Verrucomicrobiota</taxon>
        <taxon>Verrucomicrobiia</taxon>
        <taxon>Verrucomicrobiales</taxon>
        <taxon>Verrucomicrobiaceae</taxon>
        <taxon>Prosthecobacter</taxon>
    </lineage>
</organism>